<sequence>MLKKQLFILGSFLLALTTALAAGSYQKAHANERGSFTVSLPSCHEQMAILDVADQGLPKQLLQPNQVQISGSFTNDSTQPIALQIKLTGFPDGTKLNASDSTLAPKAKFSCKPLVSLPSDIRDRYRMVEGTVDVYNSDIHTQIISIPVYIINSNIPDAHPIPKPETTNGHGH</sequence>
<dbReference type="EMBL" id="AP017312">
    <property type="protein sequence ID" value="BAU27305.1"/>
    <property type="molecule type" value="Genomic_DNA"/>
</dbReference>
<proteinExistence type="predicted"/>
<name>A0A0U4WF12_9BACL</name>
<evidence type="ECO:0000313" key="2">
    <source>
        <dbReference type="Proteomes" id="UP000217696"/>
    </source>
</evidence>
<protein>
    <submittedName>
        <fullName evidence="1">Uncharacterized protein</fullName>
    </submittedName>
</protein>
<evidence type="ECO:0000313" key="1">
    <source>
        <dbReference type="EMBL" id="BAU27305.1"/>
    </source>
</evidence>
<dbReference type="RefSeq" id="WP_096464527.1">
    <property type="nucleotide sequence ID" value="NZ_AP017312.1"/>
</dbReference>
<gene>
    <name evidence="1" type="ORF">CB4_01479</name>
</gene>
<reference evidence="1 2" key="1">
    <citation type="submission" date="2015-12" db="EMBL/GenBank/DDBJ databases">
        <title>Genome sequence of Aneurinibacillus soli.</title>
        <authorList>
            <person name="Lee J.S."/>
            <person name="Lee K.C."/>
            <person name="Kim K.K."/>
            <person name="Lee B.W."/>
        </authorList>
    </citation>
    <scope>NUCLEOTIDE SEQUENCE [LARGE SCALE GENOMIC DNA]</scope>
    <source>
        <strain evidence="1 2">CB4</strain>
    </source>
</reference>
<organism evidence="1 2">
    <name type="scientific">Aneurinibacillus soli</name>
    <dbReference type="NCBI Taxonomy" id="1500254"/>
    <lineage>
        <taxon>Bacteria</taxon>
        <taxon>Bacillati</taxon>
        <taxon>Bacillota</taxon>
        <taxon>Bacilli</taxon>
        <taxon>Bacillales</taxon>
        <taxon>Paenibacillaceae</taxon>
        <taxon>Aneurinibacillus group</taxon>
        <taxon>Aneurinibacillus</taxon>
    </lineage>
</organism>
<accession>A0A0U4WF12</accession>
<dbReference type="KEGG" id="asoc:CB4_01479"/>
<dbReference type="Proteomes" id="UP000217696">
    <property type="component" value="Chromosome"/>
</dbReference>
<dbReference type="OrthoDB" id="1684286at2"/>
<dbReference type="AlphaFoldDB" id="A0A0U4WF12"/>
<keyword evidence="2" id="KW-1185">Reference proteome</keyword>